<keyword evidence="8 13" id="KW-1208">Phospholipid metabolism</keyword>
<evidence type="ECO:0000259" key="18">
    <source>
        <dbReference type="Pfam" id="PF01210"/>
    </source>
</evidence>
<keyword evidence="3 13" id="KW-0521">NADP</keyword>
<dbReference type="Gene3D" id="1.10.1040.10">
    <property type="entry name" value="N-(1-d-carboxylethyl)-l-norvaline Dehydrogenase, domain 2"/>
    <property type="match status" value="1"/>
</dbReference>
<evidence type="ECO:0000256" key="10">
    <source>
        <dbReference type="ARBA" id="ARBA00066687"/>
    </source>
</evidence>
<evidence type="ECO:0000256" key="9">
    <source>
        <dbReference type="ARBA" id="ARBA00052716"/>
    </source>
</evidence>
<keyword evidence="6 13" id="KW-0443">Lipid metabolism</keyword>
<dbReference type="GO" id="GO:0008654">
    <property type="term" value="P:phospholipid biosynthetic process"/>
    <property type="evidence" value="ECO:0007669"/>
    <property type="project" value="UniProtKB-KW"/>
</dbReference>
<feature type="binding site" evidence="13">
    <location>
        <position position="50"/>
    </location>
    <ligand>
        <name>NADPH</name>
        <dbReference type="ChEBI" id="CHEBI:57783"/>
    </ligand>
</feature>
<evidence type="ECO:0000256" key="7">
    <source>
        <dbReference type="ARBA" id="ARBA00023209"/>
    </source>
</evidence>
<feature type="binding site" evidence="16">
    <location>
        <position position="139"/>
    </location>
    <ligand>
        <name>NAD(+)</name>
        <dbReference type="ChEBI" id="CHEBI:57540"/>
    </ligand>
</feature>
<feature type="binding site" evidence="13">
    <location>
        <position position="13"/>
    </location>
    <ligand>
        <name>NADPH</name>
        <dbReference type="ChEBI" id="CHEBI:57783"/>
    </ligand>
</feature>
<comment type="subcellular location">
    <subcellularLocation>
        <location evidence="13">Cytoplasm</location>
    </subcellularLocation>
</comment>
<dbReference type="Proteomes" id="UP000196365">
    <property type="component" value="Unassembled WGS sequence"/>
</dbReference>
<evidence type="ECO:0000256" key="13">
    <source>
        <dbReference type="HAMAP-Rule" id="MF_00394"/>
    </source>
</evidence>
<dbReference type="RefSeq" id="WP_087677692.1">
    <property type="nucleotide sequence ID" value="NZ_FUWV01000001.1"/>
</dbReference>
<dbReference type="GO" id="GO:0046168">
    <property type="term" value="P:glycerol-3-phosphate catabolic process"/>
    <property type="evidence" value="ECO:0007669"/>
    <property type="project" value="InterPro"/>
</dbReference>
<comment type="catalytic activity">
    <reaction evidence="13">
        <text>sn-glycerol 3-phosphate + NAD(+) = dihydroxyacetone phosphate + NADH + H(+)</text>
        <dbReference type="Rhea" id="RHEA:11092"/>
        <dbReference type="ChEBI" id="CHEBI:15378"/>
        <dbReference type="ChEBI" id="CHEBI:57540"/>
        <dbReference type="ChEBI" id="CHEBI:57597"/>
        <dbReference type="ChEBI" id="CHEBI:57642"/>
        <dbReference type="ChEBI" id="CHEBI:57945"/>
        <dbReference type="EC" id="1.1.1.94"/>
    </reaction>
</comment>
<keyword evidence="13" id="KW-0963">Cytoplasm</keyword>
<dbReference type="InterPro" id="IPR006109">
    <property type="entry name" value="G3P_DH_NAD-dep_C"/>
</dbReference>
<dbReference type="NCBIfam" id="NF000940">
    <property type="entry name" value="PRK00094.1-2"/>
    <property type="match status" value="1"/>
</dbReference>
<feature type="domain" description="Glycerol-3-phosphate dehydrogenase NAD-dependent N-terminal" evidence="18">
    <location>
        <begin position="5"/>
        <end position="159"/>
    </location>
</feature>
<dbReference type="PIRSF" id="PIRSF000114">
    <property type="entry name" value="Glycerol-3-P_dh"/>
    <property type="match status" value="1"/>
</dbReference>
<dbReference type="AlphaFoldDB" id="A0A1T4JZR5"/>
<feature type="binding site" evidence="13">
    <location>
        <position position="33"/>
    </location>
    <ligand>
        <name>NADPH</name>
        <dbReference type="ChEBI" id="CHEBI:57783"/>
    </ligand>
</feature>
<feature type="binding site" evidence="13">
    <location>
        <position position="280"/>
    </location>
    <ligand>
        <name>NADPH</name>
        <dbReference type="ChEBI" id="CHEBI:57783"/>
    </ligand>
</feature>
<dbReference type="NCBIfam" id="NF000942">
    <property type="entry name" value="PRK00094.1-4"/>
    <property type="match status" value="1"/>
</dbReference>
<dbReference type="PANTHER" id="PTHR11728:SF1">
    <property type="entry name" value="GLYCEROL-3-PHOSPHATE DEHYDROGENASE [NAD(+)] 2, CHLOROPLASTIC"/>
    <property type="match status" value="1"/>
</dbReference>
<dbReference type="Pfam" id="PF01210">
    <property type="entry name" value="NAD_Gly3P_dh_N"/>
    <property type="match status" value="1"/>
</dbReference>
<feature type="binding site" evidence="13">
    <location>
        <position position="107"/>
    </location>
    <ligand>
        <name>sn-glycerol 3-phosphate</name>
        <dbReference type="ChEBI" id="CHEBI:57597"/>
    </ligand>
</feature>
<evidence type="ECO:0000256" key="16">
    <source>
        <dbReference type="PIRSR" id="PIRSR000114-3"/>
    </source>
</evidence>
<evidence type="ECO:0000256" key="3">
    <source>
        <dbReference type="ARBA" id="ARBA00022857"/>
    </source>
</evidence>
<feature type="binding site" evidence="13">
    <location>
        <position position="135"/>
    </location>
    <ligand>
        <name>sn-glycerol 3-phosphate</name>
        <dbReference type="ChEBI" id="CHEBI:57597"/>
    </ligand>
</feature>
<feature type="binding site" evidence="16">
    <location>
        <begin position="9"/>
        <end position="14"/>
    </location>
    <ligand>
        <name>NAD(+)</name>
        <dbReference type="ChEBI" id="CHEBI:57540"/>
    </ligand>
</feature>
<proteinExistence type="inferred from homology"/>
<comment type="pathway">
    <text evidence="13">Membrane lipid metabolism; glycerophospholipid metabolism.</text>
</comment>
<feature type="binding site" evidence="15">
    <location>
        <position position="107"/>
    </location>
    <ligand>
        <name>substrate</name>
    </ligand>
</feature>
<dbReference type="EC" id="1.1.1.94" evidence="10 13"/>
<dbReference type="GO" id="GO:0141152">
    <property type="term" value="F:glycerol-3-phosphate dehydrogenase (NAD+) activity"/>
    <property type="evidence" value="ECO:0007669"/>
    <property type="project" value="RHEA"/>
</dbReference>
<keyword evidence="4 13" id="KW-0560">Oxidoreductase</keyword>
<feature type="domain" description="Glycerol-3-phosphate dehydrogenase NAD-dependent C-terminal" evidence="19">
    <location>
        <begin position="179"/>
        <end position="319"/>
    </location>
</feature>
<dbReference type="PROSITE" id="PS00957">
    <property type="entry name" value="NAD_G3PDH"/>
    <property type="match status" value="1"/>
</dbReference>
<dbReference type="OrthoDB" id="9812273at2"/>
<gene>
    <name evidence="13" type="primary">gpsA</name>
    <name evidence="20" type="ORF">SAMN02745973_00250</name>
</gene>
<feature type="binding site" evidence="13">
    <location>
        <position position="253"/>
    </location>
    <ligand>
        <name>sn-glycerol 3-phosphate</name>
        <dbReference type="ChEBI" id="CHEBI:57597"/>
    </ligand>
</feature>
<evidence type="ECO:0000256" key="8">
    <source>
        <dbReference type="ARBA" id="ARBA00023264"/>
    </source>
</evidence>
<dbReference type="GO" id="GO:0141153">
    <property type="term" value="F:glycerol-3-phosphate dehydrogenase (NADP+) activity"/>
    <property type="evidence" value="ECO:0007669"/>
    <property type="project" value="RHEA"/>
</dbReference>
<evidence type="ECO:0000256" key="15">
    <source>
        <dbReference type="PIRSR" id="PIRSR000114-2"/>
    </source>
</evidence>
<dbReference type="GO" id="GO:0051287">
    <property type="term" value="F:NAD binding"/>
    <property type="evidence" value="ECO:0007669"/>
    <property type="project" value="InterPro"/>
</dbReference>
<protein>
    <recommendedName>
        <fullName evidence="11 13">Glycerol-3-phosphate dehydrogenase [NAD(P)+]</fullName>
        <ecNumber evidence="10 13">1.1.1.94</ecNumber>
    </recommendedName>
    <alternativeName>
        <fullName evidence="13">NAD(P)(+)-dependent glycerol-3-phosphate dehydrogenase</fullName>
    </alternativeName>
    <alternativeName>
        <fullName evidence="12 13">NAD(P)H-dependent dihydroxyacetone-phosphate reductase</fullName>
    </alternativeName>
</protein>
<dbReference type="EMBL" id="FUWV01000001">
    <property type="protein sequence ID" value="SJZ35716.1"/>
    <property type="molecule type" value="Genomic_DNA"/>
</dbReference>
<evidence type="ECO:0000256" key="4">
    <source>
        <dbReference type="ARBA" id="ARBA00023002"/>
    </source>
</evidence>
<dbReference type="PRINTS" id="PR00077">
    <property type="entry name" value="GPDHDRGNASE"/>
</dbReference>
<evidence type="ECO:0000313" key="21">
    <source>
        <dbReference type="Proteomes" id="UP000196365"/>
    </source>
</evidence>
<evidence type="ECO:0000256" key="12">
    <source>
        <dbReference type="ARBA" id="ARBA00080511"/>
    </source>
</evidence>
<dbReference type="FunFam" id="1.10.1040.10:FF:000001">
    <property type="entry name" value="Glycerol-3-phosphate dehydrogenase [NAD(P)+]"/>
    <property type="match status" value="1"/>
</dbReference>
<dbReference type="NCBIfam" id="NF000941">
    <property type="entry name" value="PRK00094.1-3"/>
    <property type="match status" value="1"/>
</dbReference>
<keyword evidence="2 13" id="KW-0444">Lipid biosynthesis</keyword>
<dbReference type="FunFam" id="3.40.50.720:FF:000019">
    <property type="entry name" value="Glycerol-3-phosphate dehydrogenase [NAD(P)+]"/>
    <property type="match status" value="1"/>
</dbReference>
<feature type="binding site" evidence="16">
    <location>
        <position position="254"/>
    </location>
    <ligand>
        <name>NAD(+)</name>
        <dbReference type="ChEBI" id="CHEBI:57540"/>
    </ligand>
</feature>
<evidence type="ECO:0000313" key="20">
    <source>
        <dbReference type="EMBL" id="SJZ35716.1"/>
    </source>
</evidence>
<feature type="binding site" evidence="13">
    <location>
        <position position="190"/>
    </location>
    <ligand>
        <name>sn-glycerol 3-phosphate</name>
        <dbReference type="ChEBI" id="CHEBI:57597"/>
    </ligand>
</feature>
<dbReference type="GO" id="GO:0005975">
    <property type="term" value="P:carbohydrate metabolic process"/>
    <property type="evidence" value="ECO:0007669"/>
    <property type="project" value="InterPro"/>
</dbReference>
<dbReference type="HAMAP" id="MF_00394">
    <property type="entry name" value="NAD_Glyc3P_dehydrog"/>
    <property type="match status" value="1"/>
</dbReference>
<dbReference type="SUPFAM" id="SSF51735">
    <property type="entry name" value="NAD(P)-binding Rossmann-fold domains"/>
    <property type="match status" value="1"/>
</dbReference>
<dbReference type="InterPro" id="IPR036291">
    <property type="entry name" value="NAD(P)-bd_dom_sf"/>
</dbReference>
<comment type="caution">
    <text evidence="13">Lacks conserved residue(s) required for the propagation of feature annotation.</text>
</comment>
<evidence type="ECO:0000256" key="11">
    <source>
        <dbReference type="ARBA" id="ARBA00069372"/>
    </source>
</evidence>
<feature type="binding site" evidence="13">
    <location>
        <position position="12"/>
    </location>
    <ligand>
        <name>NADPH</name>
        <dbReference type="ChEBI" id="CHEBI:57783"/>
    </ligand>
</feature>
<feature type="binding site" evidence="13">
    <location>
        <position position="139"/>
    </location>
    <ligand>
        <name>NADPH</name>
        <dbReference type="ChEBI" id="CHEBI:57783"/>
    </ligand>
</feature>
<feature type="active site" description="Proton acceptor" evidence="13 14">
    <location>
        <position position="190"/>
    </location>
</feature>
<feature type="binding site" evidence="13">
    <location>
        <position position="278"/>
    </location>
    <ligand>
        <name>NADPH</name>
        <dbReference type="ChEBI" id="CHEBI:57783"/>
    </ligand>
</feature>
<dbReference type="Gene3D" id="3.40.50.720">
    <property type="entry name" value="NAD(P)-binding Rossmann-like Domain"/>
    <property type="match status" value="1"/>
</dbReference>
<evidence type="ECO:0000256" key="2">
    <source>
        <dbReference type="ARBA" id="ARBA00022516"/>
    </source>
</evidence>
<keyword evidence="13" id="KW-0547">Nucleotide-binding</keyword>
<dbReference type="InterPro" id="IPR006168">
    <property type="entry name" value="G3P_DH_NAD-dep"/>
</dbReference>
<comment type="function">
    <text evidence="13">Catalyzes the reduction of the glycolytic intermediate dihydroxyacetone phosphate (DHAP) to sn-glycerol 3-phosphate (G3P), the key precursor for phospholipid synthesis.</text>
</comment>
<keyword evidence="21" id="KW-1185">Reference proteome</keyword>
<dbReference type="PANTHER" id="PTHR11728">
    <property type="entry name" value="GLYCEROL-3-PHOSPHATE DEHYDROGENASE"/>
    <property type="match status" value="1"/>
</dbReference>
<sequence length="342" mass="37684">MSHVISIIGAGSWGTALAIHLSKKGYQVYLWHRSEEFIKVLKYSRENKKYLPGVLLPENILLTSDLEECITRSNIVILAVPSQKIREISKRISFCLKPSQILVNVAKGIENDTLLRMSEVIYQEIPYNEVIVLSGPSHAEEVAKNIPTTVVVTGKNKETTELIQDIFLSPTFRVYTNPDIIGVELGGALKNVIALAAGVSDGLGYGDNSKAGLITRGIVEISRLGHAMGACVSTFAGLSGLGDLIVTCTSMHSRNRRAGIELGRGNKLENILKNIGMVVEGVATTSAAYQLAQKYDIEMPITSELYQVLYHNKNAKESVDTLMLRNKTNEMEQLTVPYYKNW</sequence>
<dbReference type="Pfam" id="PF07479">
    <property type="entry name" value="NAD_Gly3P_dh_C"/>
    <property type="match status" value="1"/>
</dbReference>
<keyword evidence="7 13" id="KW-0594">Phospholipid biosynthesis</keyword>
<feature type="binding site" evidence="13">
    <location>
        <position position="243"/>
    </location>
    <ligand>
        <name>sn-glycerol 3-phosphate</name>
        <dbReference type="ChEBI" id="CHEBI:57597"/>
    </ligand>
</feature>
<evidence type="ECO:0000256" key="17">
    <source>
        <dbReference type="RuleBase" id="RU000437"/>
    </source>
</evidence>
<feature type="binding site" evidence="13">
    <location>
        <position position="107"/>
    </location>
    <ligand>
        <name>NADPH</name>
        <dbReference type="ChEBI" id="CHEBI:57783"/>
    </ligand>
</feature>
<feature type="binding site" evidence="13">
    <location>
        <position position="254"/>
    </location>
    <ligand>
        <name>NADPH</name>
        <dbReference type="ChEBI" id="CHEBI:57783"/>
    </ligand>
</feature>
<dbReference type="InterPro" id="IPR011128">
    <property type="entry name" value="G3P_DH_NAD-dep_N"/>
</dbReference>
<keyword evidence="5 13" id="KW-0520">NAD</keyword>
<evidence type="ECO:0000259" key="19">
    <source>
        <dbReference type="Pfam" id="PF07479"/>
    </source>
</evidence>
<feature type="binding site" evidence="13">
    <location>
        <position position="254"/>
    </location>
    <ligand>
        <name>sn-glycerol 3-phosphate</name>
        <dbReference type="ChEBI" id="CHEBI:57597"/>
    </ligand>
</feature>
<comment type="similarity">
    <text evidence="1 13 17">Belongs to the NAD-dependent glycerol-3-phosphate dehydrogenase family.</text>
</comment>
<feature type="binding site" evidence="15">
    <location>
        <begin position="254"/>
        <end position="255"/>
    </location>
    <ligand>
        <name>substrate</name>
    </ligand>
</feature>
<dbReference type="GO" id="GO:0006650">
    <property type="term" value="P:glycerophospholipid metabolic process"/>
    <property type="evidence" value="ECO:0007669"/>
    <property type="project" value="UniProtKB-UniRule"/>
</dbReference>
<evidence type="ECO:0000256" key="5">
    <source>
        <dbReference type="ARBA" id="ARBA00023027"/>
    </source>
</evidence>
<dbReference type="GO" id="GO:0046167">
    <property type="term" value="P:glycerol-3-phosphate biosynthetic process"/>
    <property type="evidence" value="ECO:0007669"/>
    <property type="project" value="UniProtKB-UniRule"/>
</dbReference>
<organism evidence="20 21">
    <name type="scientific">Garciella nitratireducens DSM 15102</name>
    <dbReference type="NCBI Taxonomy" id="1121911"/>
    <lineage>
        <taxon>Bacteria</taxon>
        <taxon>Bacillati</taxon>
        <taxon>Bacillota</taxon>
        <taxon>Clostridia</taxon>
        <taxon>Eubacteriales</taxon>
        <taxon>Eubacteriaceae</taxon>
        <taxon>Garciella</taxon>
    </lineage>
</organism>
<evidence type="ECO:0000256" key="1">
    <source>
        <dbReference type="ARBA" id="ARBA00011009"/>
    </source>
</evidence>
<dbReference type="InterPro" id="IPR008927">
    <property type="entry name" value="6-PGluconate_DH-like_C_sf"/>
</dbReference>
<dbReference type="InterPro" id="IPR013328">
    <property type="entry name" value="6PGD_dom2"/>
</dbReference>
<dbReference type="SUPFAM" id="SSF48179">
    <property type="entry name" value="6-phosphogluconate dehydrogenase C-terminal domain-like"/>
    <property type="match status" value="1"/>
</dbReference>
<dbReference type="GO" id="GO:0005829">
    <property type="term" value="C:cytosol"/>
    <property type="evidence" value="ECO:0007669"/>
    <property type="project" value="TreeGrafter"/>
</dbReference>
<comment type="catalytic activity">
    <reaction evidence="9">
        <text>sn-glycerol 3-phosphate + NADP(+) = dihydroxyacetone phosphate + NADPH + H(+)</text>
        <dbReference type="Rhea" id="RHEA:11096"/>
        <dbReference type="ChEBI" id="CHEBI:15378"/>
        <dbReference type="ChEBI" id="CHEBI:57597"/>
        <dbReference type="ChEBI" id="CHEBI:57642"/>
        <dbReference type="ChEBI" id="CHEBI:57783"/>
        <dbReference type="ChEBI" id="CHEBI:58349"/>
        <dbReference type="EC" id="1.1.1.94"/>
    </reaction>
    <physiologicalReaction direction="right-to-left" evidence="9">
        <dbReference type="Rhea" id="RHEA:11098"/>
    </physiologicalReaction>
</comment>
<dbReference type="UniPathway" id="UPA00940"/>
<feature type="binding site" evidence="13">
    <location>
        <position position="255"/>
    </location>
    <ligand>
        <name>sn-glycerol 3-phosphate</name>
        <dbReference type="ChEBI" id="CHEBI:57597"/>
    </ligand>
</feature>
<accession>A0A1T4JZR5</accession>
<reference evidence="20 21" key="1">
    <citation type="submission" date="2017-02" db="EMBL/GenBank/DDBJ databases">
        <authorList>
            <person name="Peterson S.W."/>
        </authorList>
    </citation>
    <scope>NUCLEOTIDE SEQUENCE [LARGE SCALE GENOMIC DNA]</scope>
    <source>
        <strain evidence="20 21">DSM 15102</strain>
    </source>
</reference>
<feature type="binding site" evidence="13">
    <location>
        <position position="137"/>
    </location>
    <ligand>
        <name>sn-glycerol 3-phosphate</name>
        <dbReference type="ChEBI" id="CHEBI:57597"/>
    </ligand>
</feature>
<evidence type="ECO:0000256" key="14">
    <source>
        <dbReference type="PIRSR" id="PIRSR000114-1"/>
    </source>
</evidence>
<evidence type="ECO:0000256" key="6">
    <source>
        <dbReference type="ARBA" id="ARBA00023098"/>
    </source>
</evidence>
<name>A0A1T4JZR5_9FIRM</name>